<evidence type="ECO:0000313" key="1">
    <source>
        <dbReference type="EMBL" id="JAE29653.1"/>
    </source>
</evidence>
<name>A0A0A9H9U2_ARUDO</name>
<proteinExistence type="predicted"/>
<sequence length="30" mass="3408">MRIHPIIKPTILLGSLYHVTTRLPKSDHVA</sequence>
<accession>A0A0A9H9U2</accession>
<organism evidence="1">
    <name type="scientific">Arundo donax</name>
    <name type="common">Giant reed</name>
    <name type="synonym">Donax arundinaceus</name>
    <dbReference type="NCBI Taxonomy" id="35708"/>
    <lineage>
        <taxon>Eukaryota</taxon>
        <taxon>Viridiplantae</taxon>
        <taxon>Streptophyta</taxon>
        <taxon>Embryophyta</taxon>
        <taxon>Tracheophyta</taxon>
        <taxon>Spermatophyta</taxon>
        <taxon>Magnoliopsida</taxon>
        <taxon>Liliopsida</taxon>
        <taxon>Poales</taxon>
        <taxon>Poaceae</taxon>
        <taxon>PACMAD clade</taxon>
        <taxon>Arundinoideae</taxon>
        <taxon>Arundineae</taxon>
        <taxon>Arundo</taxon>
    </lineage>
</organism>
<dbReference type="AlphaFoldDB" id="A0A0A9H9U2"/>
<dbReference type="EMBL" id="GBRH01168243">
    <property type="protein sequence ID" value="JAE29653.1"/>
    <property type="molecule type" value="Transcribed_RNA"/>
</dbReference>
<reference evidence="1" key="2">
    <citation type="journal article" date="2015" name="Data Brief">
        <title>Shoot transcriptome of the giant reed, Arundo donax.</title>
        <authorList>
            <person name="Barrero R.A."/>
            <person name="Guerrero F.D."/>
            <person name="Moolhuijzen P."/>
            <person name="Goolsby J.A."/>
            <person name="Tidwell J."/>
            <person name="Bellgard S.E."/>
            <person name="Bellgard M.I."/>
        </authorList>
    </citation>
    <scope>NUCLEOTIDE SEQUENCE</scope>
    <source>
        <tissue evidence="1">Shoot tissue taken approximately 20 cm above the soil surface</tissue>
    </source>
</reference>
<protein>
    <submittedName>
        <fullName evidence="1">Uncharacterized protein</fullName>
    </submittedName>
</protein>
<reference evidence="1" key="1">
    <citation type="submission" date="2014-09" db="EMBL/GenBank/DDBJ databases">
        <authorList>
            <person name="Magalhaes I.L.F."/>
            <person name="Oliveira U."/>
            <person name="Santos F.R."/>
            <person name="Vidigal T.H.D.A."/>
            <person name="Brescovit A.D."/>
            <person name="Santos A.J."/>
        </authorList>
    </citation>
    <scope>NUCLEOTIDE SEQUENCE</scope>
    <source>
        <tissue evidence="1">Shoot tissue taken approximately 20 cm above the soil surface</tissue>
    </source>
</reference>